<dbReference type="GO" id="GO:0005886">
    <property type="term" value="C:plasma membrane"/>
    <property type="evidence" value="ECO:0007669"/>
    <property type="project" value="UniProtKB-SubCell"/>
</dbReference>
<name>A0A832YZM1_9CREN</name>
<dbReference type="Pfam" id="PF04039">
    <property type="entry name" value="MnhB"/>
    <property type="match status" value="1"/>
</dbReference>
<protein>
    <submittedName>
        <fullName evidence="8">Sodium:proton antiporter</fullName>
    </submittedName>
</protein>
<dbReference type="Proteomes" id="UP000605805">
    <property type="component" value="Unassembled WGS sequence"/>
</dbReference>
<reference evidence="8" key="1">
    <citation type="journal article" date="2020" name="ISME J.">
        <title>Gammaproteobacteria mediating utilization of methyl-, sulfur- and petroleum organic compounds in deep ocean hydrothermal plumes.</title>
        <authorList>
            <person name="Zhou Z."/>
            <person name="Liu Y."/>
            <person name="Pan J."/>
            <person name="Cron B.R."/>
            <person name="Toner B.M."/>
            <person name="Anantharaman K."/>
            <person name="Breier J.A."/>
            <person name="Dick G.J."/>
            <person name="Li M."/>
        </authorList>
    </citation>
    <scope>NUCLEOTIDE SEQUENCE</scope>
    <source>
        <strain evidence="8">SZUA-1435</strain>
    </source>
</reference>
<dbReference type="AlphaFoldDB" id="A0A832YZM1"/>
<feature type="transmembrane region" description="Helical" evidence="6">
    <location>
        <begin position="223"/>
        <end position="251"/>
    </location>
</feature>
<feature type="domain" description="Na+/H+ antiporter MnhB subunit-related protein" evidence="7">
    <location>
        <begin position="108"/>
        <end position="243"/>
    </location>
</feature>
<comment type="subcellular location">
    <subcellularLocation>
        <location evidence="1">Cell membrane</location>
        <topology evidence="1">Multi-pass membrane protein</topology>
    </subcellularLocation>
</comment>
<feature type="transmembrane region" description="Helical" evidence="6">
    <location>
        <begin position="79"/>
        <end position="99"/>
    </location>
</feature>
<keyword evidence="4 6" id="KW-1133">Transmembrane helix</keyword>
<feature type="transmembrane region" description="Helical" evidence="6">
    <location>
        <begin position="178"/>
        <end position="203"/>
    </location>
</feature>
<sequence>MSAYRALILVSMVVFALALSYALTYGILRLEVPLTLRDLAKLYISTTFNPLKRELSAMTPEGVTAIVWDYRGTDTFFEIVVFYGAIIGSVALLGAVYRYPPGPGLSLIAKTVTRIVATMILVVGAAIALHGHLTPGGGFQGGATLAVSITIALVTFSLGALMLRGLTYGGMVALRSLGLIGIVLTVFMVVIASLTAGITAYVFQNQPKPGVPIGMAYSVDGIVFSGTVWFLNVLDAIAVAAGFALLFIVLIGGGVEGERE</sequence>
<evidence type="ECO:0000256" key="3">
    <source>
        <dbReference type="ARBA" id="ARBA00022692"/>
    </source>
</evidence>
<evidence type="ECO:0000256" key="5">
    <source>
        <dbReference type="ARBA" id="ARBA00023136"/>
    </source>
</evidence>
<keyword evidence="5 6" id="KW-0472">Membrane</keyword>
<evidence type="ECO:0000256" key="6">
    <source>
        <dbReference type="SAM" id="Phobius"/>
    </source>
</evidence>
<dbReference type="InterPro" id="IPR050622">
    <property type="entry name" value="CPA3_antiporter_subunitB"/>
</dbReference>
<keyword evidence="2" id="KW-1003">Cell membrane</keyword>
<proteinExistence type="predicted"/>
<evidence type="ECO:0000313" key="8">
    <source>
        <dbReference type="EMBL" id="HIP57462.1"/>
    </source>
</evidence>
<dbReference type="PANTHER" id="PTHR33932:SF4">
    <property type="entry name" value="NA(+)_H(+) ANTIPORTER SUBUNIT B"/>
    <property type="match status" value="1"/>
</dbReference>
<evidence type="ECO:0000256" key="4">
    <source>
        <dbReference type="ARBA" id="ARBA00022989"/>
    </source>
</evidence>
<comment type="caution">
    <text evidence="8">The sequence shown here is derived from an EMBL/GenBank/DDBJ whole genome shotgun (WGS) entry which is preliminary data.</text>
</comment>
<accession>A0A832YZM1</accession>
<evidence type="ECO:0000256" key="2">
    <source>
        <dbReference type="ARBA" id="ARBA00022475"/>
    </source>
</evidence>
<keyword evidence="3 6" id="KW-0812">Transmembrane</keyword>
<evidence type="ECO:0000259" key="7">
    <source>
        <dbReference type="Pfam" id="PF04039"/>
    </source>
</evidence>
<gene>
    <name evidence="8" type="ORF">EYH02_05290</name>
</gene>
<organism evidence="8 9">
    <name type="scientific">Ignisphaera aggregans</name>
    <dbReference type="NCBI Taxonomy" id="334771"/>
    <lineage>
        <taxon>Archaea</taxon>
        <taxon>Thermoproteota</taxon>
        <taxon>Thermoprotei</taxon>
        <taxon>Desulfurococcales</taxon>
        <taxon>Desulfurococcaceae</taxon>
        <taxon>Ignisphaera</taxon>
    </lineage>
</organism>
<evidence type="ECO:0000256" key="1">
    <source>
        <dbReference type="ARBA" id="ARBA00004651"/>
    </source>
</evidence>
<evidence type="ECO:0000313" key="9">
    <source>
        <dbReference type="Proteomes" id="UP000605805"/>
    </source>
</evidence>
<feature type="transmembrane region" description="Helical" evidence="6">
    <location>
        <begin position="111"/>
        <end position="133"/>
    </location>
</feature>
<dbReference type="PANTHER" id="PTHR33932">
    <property type="entry name" value="NA(+)/H(+) ANTIPORTER SUBUNIT B"/>
    <property type="match status" value="1"/>
</dbReference>
<feature type="transmembrane region" description="Helical" evidence="6">
    <location>
        <begin position="145"/>
        <end position="166"/>
    </location>
</feature>
<dbReference type="InterPro" id="IPR007182">
    <property type="entry name" value="MnhB"/>
</dbReference>
<dbReference type="EMBL" id="DQTV01000102">
    <property type="protein sequence ID" value="HIP57462.1"/>
    <property type="molecule type" value="Genomic_DNA"/>
</dbReference>